<dbReference type="SUPFAM" id="SSF55073">
    <property type="entry name" value="Nucleotide cyclase"/>
    <property type="match status" value="1"/>
</dbReference>
<evidence type="ECO:0000259" key="4">
    <source>
        <dbReference type="PROSITE" id="PS50887"/>
    </source>
</evidence>
<dbReference type="PANTHER" id="PTHR45138:SF9">
    <property type="entry name" value="DIGUANYLATE CYCLASE DGCM-RELATED"/>
    <property type="match status" value="1"/>
</dbReference>
<sequence>MSISYSPCGHELTLELLAQKSELVLMQALERVISDVCGESYAFYFSKSLSEKEVPKSIFVSHRDFCVVVGPVDAVVDKLQQRQDDKHLIQYHGDSVIPFYHQAQLVGFLYIEGQVNLTTATLMKHLLTVFAHQMATLHFARIDPLSELLNRQTFDEKVMEITNGDGFTVCRDDSEDRKWYLAMVDIDHFKQVNDNFGHVIGDEVILLVAQKIKANFRAEDYVFRYGGEEFAVLFQSHNDDSAVVALERLRNAIASSRFPQVEHVSVSLGFTEVVDSLQVSEQVHKADLALYHSKENGRNQVTNYLALGLAESQYACAEIELF</sequence>
<dbReference type="InterPro" id="IPR029787">
    <property type="entry name" value="Nucleotide_cyclase"/>
</dbReference>
<comment type="cofactor">
    <cofactor evidence="1">
        <name>Mg(2+)</name>
        <dbReference type="ChEBI" id="CHEBI:18420"/>
    </cofactor>
</comment>
<evidence type="ECO:0000313" key="6">
    <source>
        <dbReference type="EMBL" id="WOX29382.1"/>
    </source>
</evidence>
<accession>A0A8I2H755</accession>
<evidence type="ECO:0000256" key="3">
    <source>
        <dbReference type="ARBA" id="ARBA00034247"/>
    </source>
</evidence>
<dbReference type="EMBL" id="WEIA01000028">
    <property type="protein sequence ID" value="NLR24296.1"/>
    <property type="molecule type" value="Genomic_DNA"/>
</dbReference>
<keyword evidence="6" id="KW-0548">Nucleotidyltransferase</keyword>
<dbReference type="Gene3D" id="3.30.70.270">
    <property type="match status" value="1"/>
</dbReference>
<gene>
    <name evidence="5" type="ORF">F9Y85_23885</name>
    <name evidence="6" type="ORF">R5H13_03665</name>
</gene>
<comment type="catalytic activity">
    <reaction evidence="3">
        <text>2 GTP = 3',3'-c-di-GMP + 2 diphosphate</text>
        <dbReference type="Rhea" id="RHEA:24898"/>
        <dbReference type="ChEBI" id="CHEBI:33019"/>
        <dbReference type="ChEBI" id="CHEBI:37565"/>
        <dbReference type="ChEBI" id="CHEBI:58805"/>
        <dbReference type="EC" id="2.7.7.65"/>
    </reaction>
</comment>
<dbReference type="CDD" id="cd01949">
    <property type="entry name" value="GGDEF"/>
    <property type="match status" value="1"/>
</dbReference>
<dbReference type="EMBL" id="CP137578">
    <property type="protein sequence ID" value="WOX29382.1"/>
    <property type="molecule type" value="Genomic_DNA"/>
</dbReference>
<keyword evidence="8" id="KW-1185">Reference proteome</keyword>
<dbReference type="InterPro" id="IPR043128">
    <property type="entry name" value="Rev_trsase/Diguanyl_cyclase"/>
</dbReference>
<evidence type="ECO:0000256" key="1">
    <source>
        <dbReference type="ARBA" id="ARBA00001946"/>
    </source>
</evidence>
<dbReference type="RefSeq" id="WP_039494479.1">
    <property type="nucleotide sequence ID" value="NZ_CBCSDF010000030.1"/>
</dbReference>
<proteinExistence type="predicted"/>
<dbReference type="PANTHER" id="PTHR45138">
    <property type="entry name" value="REGULATORY COMPONENTS OF SENSORY TRANSDUCTION SYSTEM"/>
    <property type="match status" value="1"/>
</dbReference>
<evidence type="ECO:0000256" key="2">
    <source>
        <dbReference type="ARBA" id="ARBA00012528"/>
    </source>
</evidence>
<dbReference type="InterPro" id="IPR050469">
    <property type="entry name" value="Diguanylate_Cyclase"/>
</dbReference>
<dbReference type="SMART" id="SM00267">
    <property type="entry name" value="GGDEF"/>
    <property type="match status" value="1"/>
</dbReference>
<protein>
    <recommendedName>
        <fullName evidence="2">diguanylate cyclase</fullName>
        <ecNumber evidence="2">2.7.7.65</ecNumber>
    </recommendedName>
</protein>
<evidence type="ECO:0000313" key="8">
    <source>
        <dbReference type="Proteomes" id="UP001304419"/>
    </source>
</evidence>
<evidence type="ECO:0000313" key="5">
    <source>
        <dbReference type="EMBL" id="NLR24296.1"/>
    </source>
</evidence>
<dbReference type="InterPro" id="IPR000160">
    <property type="entry name" value="GGDEF_dom"/>
</dbReference>
<dbReference type="AlphaFoldDB" id="A0A8I2H755"/>
<dbReference type="Pfam" id="PF00990">
    <property type="entry name" value="GGDEF"/>
    <property type="match status" value="1"/>
</dbReference>
<reference evidence="6 8" key="2">
    <citation type="submission" date="2023-10" db="EMBL/GenBank/DDBJ databases">
        <title>To unveil natural product biosynthetic capacity in Pseudoalteromonas.</title>
        <authorList>
            <person name="Wang J."/>
        </authorList>
    </citation>
    <scope>NUCLEOTIDE SEQUENCE [LARGE SCALE GENOMIC DNA]</scope>
    <source>
        <strain evidence="6 8">DSM 15914</strain>
    </source>
</reference>
<dbReference type="FunFam" id="3.30.70.270:FF:000001">
    <property type="entry name" value="Diguanylate cyclase domain protein"/>
    <property type="match status" value="1"/>
</dbReference>
<organism evidence="5 7">
    <name type="scientific">Pseudoalteromonas maricaloris</name>
    <dbReference type="NCBI Taxonomy" id="184924"/>
    <lineage>
        <taxon>Bacteria</taxon>
        <taxon>Pseudomonadati</taxon>
        <taxon>Pseudomonadota</taxon>
        <taxon>Gammaproteobacteria</taxon>
        <taxon>Alteromonadales</taxon>
        <taxon>Pseudoalteromonadaceae</taxon>
        <taxon>Pseudoalteromonas</taxon>
    </lineage>
</organism>
<dbReference type="GO" id="GO:1902201">
    <property type="term" value="P:negative regulation of bacterial-type flagellum-dependent cell motility"/>
    <property type="evidence" value="ECO:0007669"/>
    <property type="project" value="TreeGrafter"/>
</dbReference>
<dbReference type="Proteomes" id="UP000646877">
    <property type="component" value="Unassembled WGS sequence"/>
</dbReference>
<dbReference type="PROSITE" id="PS50887">
    <property type="entry name" value="GGDEF"/>
    <property type="match status" value="1"/>
</dbReference>
<evidence type="ECO:0000313" key="7">
    <source>
        <dbReference type="Proteomes" id="UP000646877"/>
    </source>
</evidence>
<dbReference type="EC" id="2.7.7.65" evidence="2"/>
<dbReference type="NCBIfam" id="TIGR00254">
    <property type="entry name" value="GGDEF"/>
    <property type="match status" value="1"/>
</dbReference>
<dbReference type="Proteomes" id="UP001304419">
    <property type="component" value="Chromosome 1"/>
</dbReference>
<keyword evidence="6" id="KW-0808">Transferase</keyword>
<feature type="domain" description="GGDEF" evidence="4">
    <location>
        <begin position="177"/>
        <end position="306"/>
    </location>
</feature>
<reference evidence="5" key="1">
    <citation type="submission" date="2019-10" db="EMBL/GenBank/DDBJ databases">
        <authorList>
            <person name="Paulsen S."/>
        </authorList>
    </citation>
    <scope>NUCLEOTIDE SEQUENCE</scope>
    <source>
        <strain evidence="5">LMG 19692</strain>
    </source>
</reference>
<name>A0A8I2H755_9GAMM</name>
<dbReference type="GO" id="GO:0043709">
    <property type="term" value="P:cell adhesion involved in single-species biofilm formation"/>
    <property type="evidence" value="ECO:0007669"/>
    <property type="project" value="TreeGrafter"/>
</dbReference>
<dbReference type="GO" id="GO:0005886">
    <property type="term" value="C:plasma membrane"/>
    <property type="evidence" value="ECO:0007669"/>
    <property type="project" value="TreeGrafter"/>
</dbReference>
<dbReference type="GO" id="GO:0052621">
    <property type="term" value="F:diguanylate cyclase activity"/>
    <property type="evidence" value="ECO:0007669"/>
    <property type="project" value="UniProtKB-EC"/>
</dbReference>